<dbReference type="EMBL" id="KV424035">
    <property type="protein sequence ID" value="KZT53524.1"/>
    <property type="molecule type" value="Genomic_DNA"/>
</dbReference>
<accession>A0A165DTL5</accession>
<gene>
    <name evidence="1" type="ORF">CALCODRAFT_501042</name>
</gene>
<dbReference type="AlphaFoldDB" id="A0A165DTL5"/>
<evidence type="ECO:0000313" key="2">
    <source>
        <dbReference type="Proteomes" id="UP000076842"/>
    </source>
</evidence>
<dbReference type="Proteomes" id="UP000076842">
    <property type="component" value="Unassembled WGS sequence"/>
</dbReference>
<protein>
    <submittedName>
        <fullName evidence="1">Uncharacterized protein</fullName>
    </submittedName>
</protein>
<keyword evidence="2" id="KW-1185">Reference proteome</keyword>
<evidence type="ECO:0000313" key="1">
    <source>
        <dbReference type="EMBL" id="KZT53524.1"/>
    </source>
</evidence>
<organism evidence="1 2">
    <name type="scientific">Calocera cornea HHB12733</name>
    <dbReference type="NCBI Taxonomy" id="1353952"/>
    <lineage>
        <taxon>Eukaryota</taxon>
        <taxon>Fungi</taxon>
        <taxon>Dikarya</taxon>
        <taxon>Basidiomycota</taxon>
        <taxon>Agaricomycotina</taxon>
        <taxon>Dacrymycetes</taxon>
        <taxon>Dacrymycetales</taxon>
        <taxon>Dacrymycetaceae</taxon>
        <taxon>Calocera</taxon>
    </lineage>
</organism>
<sequence>MGILHVLLQPGAIPAGGRRPSFAGRARRSNSYVYLRCAFEASCRSFFDVDRHSKALALRN</sequence>
<reference evidence="1 2" key="1">
    <citation type="journal article" date="2016" name="Mol. Biol. Evol.">
        <title>Comparative Genomics of Early-Diverging Mushroom-Forming Fungi Provides Insights into the Origins of Lignocellulose Decay Capabilities.</title>
        <authorList>
            <person name="Nagy L.G."/>
            <person name="Riley R."/>
            <person name="Tritt A."/>
            <person name="Adam C."/>
            <person name="Daum C."/>
            <person name="Floudas D."/>
            <person name="Sun H."/>
            <person name="Yadav J.S."/>
            <person name="Pangilinan J."/>
            <person name="Larsson K.H."/>
            <person name="Matsuura K."/>
            <person name="Barry K."/>
            <person name="Labutti K."/>
            <person name="Kuo R."/>
            <person name="Ohm R.A."/>
            <person name="Bhattacharya S.S."/>
            <person name="Shirouzu T."/>
            <person name="Yoshinaga Y."/>
            <person name="Martin F.M."/>
            <person name="Grigoriev I.V."/>
            <person name="Hibbett D.S."/>
        </authorList>
    </citation>
    <scope>NUCLEOTIDE SEQUENCE [LARGE SCALE GENOMIC DNA]</scope>
    <source>
        <strain evidence="1 2">HHB12733</strain>
    </source>
</reference>
<name>A0A165DTL5_9BASI</name>
<dbReference type="InParanoid" id="A0A165DTL5"/>
<proteinExistence type="predicted"/>